<dbReference type="Proteomes" id="UP001153292">
    <property type="component" value="Chromosome 15"/>
</dbReference>
<evidence type="ECO:0000313" key="1">
    <source>
        <dbReference type="EMBL" id="CAH0675694.1"/>
    </source>
</evidence>
<evidence type="ECO:0000313" key="2">
    <source>
        <dbReference type="Proteomes" id="UP001153292"/>
    </source>
</evidence>
<reference evidence="1" key="1">
    <citation type="submission" date="2021-12" db="EMBL/GenBank/DDBJ databases">
        <authorList>
            <person name="King R."/>
        </authorList>
    </citation>
    <scope>NUCLEOTIDE SEQUENCE</scope>
</reference>
<name>A0ABN8ECU7_CHISP</name>
<organism evidence="1 2">
    <name type="scientific">Chilo suppressalis</name>
    <name type="common">Asiatic rice borer moth</name>
    <dbReference type="NCBI Taxonomy" id="168631"/>
    <lineage>
        <taxon>Eukaryota</taxon>
        <taxon>Metazoa</taxon>
        <taxon>Ecdysozoa</taxon>
        <taxon>Arthropoda</taxon>
        <taxon>Hexapoda</taxon>
        <taxon>Insecta</taxon>
        <taxon>Pterygota</taxon>
        <taxon>Neoptera</taxon>
        <taxon>Endopterygota</taxon>
        <taxon>Lepidoptera</taxon>
        <taxon>Glossata</taxon>
        <taxon>Ditrysia</taxon>
        <taxon>Pyraloidea</taxon>
        <taxon>Crambidae</taxon>
        <taxon>Crambinae</taxon>
        <taxon>Chilo</taxon>
    </lineage>
</organism>
<keyword evidence="2" id="KW-1185">Reference proteome</keyword>
<protein>
    <submittedName>
        <fullName evidence="1">Uncharacterized protein</fullName>
    </submittedName>
</protein>
<accession>A0ABN8ECU7</accession>
<proteinExistence type="predicted"/>
<dbReference type="EMBL" id="OU963908">
    <property type="protein sequence ID" value="CAH0675694.1"/>
    <property type="molecule type" value="Genomic_DNA"/>
</dbReference>
<gene>
    <name evidence="1" type="ORF">CHILSU_LOCUS3095</name>
</gene>
<sequence length="370" mass="42728">MNRNQRRLGRQLQKRYEETKYAKAELEEVLPPKSKRDPAKLQKFTTNKCCFVTPVYEDFGQITEANETPVKYQDILKEQFGFDPLMPETINQLKELRKVLCNNTAKVENCSQYAEDSSNRCGPEYAKIDGTRWQTVNNVAEIDKYIAHENEKSEAYLVLPENVCITETPRIKIIAKKFSKCKRNNMELRRLDEKVACVEYDVFIGKEEKPRETLRAFFSIKPAKGKDSEKGDKFNMASDELKQFTEKEIEIIDGKIQENKSYLEDLKRILKRKQAIFAKRNKNTLDLMSLYEMAKRESPPLEDGFSNTNFLSKAELQEMKNLILKKCASSAHGISRRTLKKEPEGNGGNIGLISQSILAELWREGDIIGK</sequence>